<comment type="catalytic activity">
    <reaction evidence="19">
        <text>L-seryl-[protein] + ATP = O-phospho-L-seryl-[protein] + ADP + H(+)</text>
        <dbReference type="Rhea" id="RHEA:17989"/>
        <dbReference type="Rhea" id="RHEA-COMP:9863"/>
        <dbReference type="Rhea" id="RHEA-COMP:11604"/>
        <dbReference type="ChEBI" id="CHEBI:15378"/>
        <dbReference type="ChEBI" id="CHEBI:29999"/>
        <dbReference type="ChEBI" id="CHEBI:30616"/>
        <dbReference type="ChEBI" id="CHEBI:83421"/>
        <dbReference type="ChEBI" id="CHEBI:456216"/>
        <dbReference type="EC" id="2.7.11.1"/>
    </reaction>
</comment>
<proteinExistence type="inferred from homology"/>
<dbReference type="PROSITE" id="PS50011">
    <property type="entry name" value="PROTEIN_KINASE_DOM"/>
    <property type="match status" value="1"/>
</dbReference>
<keyword evidence="8" id="KW-0732">Signal</keyword>
<evidence type="ECO:0000256" key="12">
    <source>
        <dbReference type="ARBA" id="ARBA00022840"/>
    </source>
</evidence>
<feature type="binding site" evidence="20">
    <location>
        <position position="560"/>
    </location>
    <ligand>
        <name>ATP</name>
        <dbReference type="ChEBI" id="CHEBI:30616"/>
    </ligand>
</feature>
<evidence type="ECO:0000256" key="20">
    <source>
        <dbReference type="PROSITE-ProRule" id="PRU10141"/>
    </source>
</evidence>
<dbReference type="EMBL" id="JAMYWD010000011">
    <property type="protein sequence ID" value="KAJ4955874.1"/>
    <property type="molecule type" value="Genomic_DNA"/>
</dbReference>
<keyword evidence="7 21" id="KW-0812">Transmembrane</keyword>
<keyword evidence="14 21" id="KW-0472">Membrane</keyword>
<protein>
    <recommendedName>
        <fullName evidence="3">non-specific serine/threonine protein kinase</fullName>
        <ecNumber evidence="3">2.7.11.1</ecNumber>
    </recommendedName>
</protein>
<evidence type="ECO:0000256" key="18">
    <source>
        <dbReference type="ARBA" id="ARBA00047899"/>
    </source>
</evidence>
<evidence type="ECO:0000256" key="5">
    <source>
        <dbReference type="ARBA" id="ARBA00022614"/>
    </source>
</evidence>
<evidence type="ECO:0000256" key="8">
    <source>
        <dbReference type="ARBA" id="ARBA00022729"/>
    </source>
</evidence>
<dbReference type="FunFam" id="3.80.10.10:FF:000190">
    <property type="entry name" value="Receptor-like kinase TMK4"/>
    <property type="match status" value="1"/>
</dbReference>
<evidence type="ECO:0000256" key="11">
    <source>
        <dbReference type="ARBA" id="ARBA00022777"/>
    </source>
</evidence>
<dbReference type="InterPro" id="IPR017441">
    <property type="entry name" value="Protein_kinase_ATP_BS"/>
</dbReference>
<evidence type="ECO:0000256" key="16">
    <source>
        <dbReference type="ARBA" id="ARBA00023170"/>
    </source>
</evidence>
<accession>A0A9Q0GYE6</accession>
<keyword evidence="10 20" id="KW-0547">Nucleotide-binding</keyword>
<feature type="transmembrane region" description="Helical" evidence="21">
    <location>
        <begin position="435"/>
        <end position="456"/>
    </location>
</feature>
<dbReference type="PANTHER" id="PTHR47986">
    <property type="entry name" value="OSJNBA0070M12.3 PROTEIN"/>
    <property type="match status" value="1"/>
</dbReference>
<dbReference type="Proteomes" id="UP001141806">
    <property type="component" value="Unassembled WGS sequence"/>
</dbReference>
<dbReference type="Gene3D" id="1.10.510.10">
    <property type="entry name" value="Transferase(Phosphotransferase) domain 1"/>
    <property type="match status" value="1"/>
</dbReference>
<dbReference type="PROSITE" id="PS51450">
    <property type="entry name" value="LRR"/>
    <property type="match status" value="1"/>
</dbReference>
<dbReference type="FunFam" id="1.10.510.10:FF:000198">
    <property type="entry name" value="receptor protein kinase TMK1"/>
    <property type="match status" value="1"/>
</dbReference>
<dbReference type="PROSITE" id="PS00108">
    <property type="entry name" value="PROTEIN_KINASE_ST"/>
    <property type="match status" value="1"/>
</dbReference>
<dbReference type="InterPro" id="IPR000719">
    <property type="entry name" value="Prot_kinase_dom"/>
</dbReference>
<evidence type="ECO:0000256" key="9">
    <source>
        <dbReference type="ARBA" id="ARBA00022737"/>
    </source>
</evidence>
<dbReference type="InterPro" id="IPR003591">
    <property type="entry name" value="Leu-rich_rpt_typical-subtyp"/>
</dbReference>
<dbReference type="EC" id="2.7.11.1" evidence="3"/>
<dbReference type="InterPro" id="IPR011009">
    <property type="entry name" value="Kinase-like_dom_sf"/>
</dbReference>
<evidence type="ECO:0000256" key="4">
    <source>
        <dbReference type="ARBA" id="ARBA00022527"/>
    </source>
</evidence>
<evidence type="ECO:0000256" key="2">
    <source>
        <dbReference type="ARBA" id="ARBA00008684"/>
    </source>
</evidence>
<dbReference type="FunFam" id="3.30.200.20:FF:000226">
    <property type="entry name" value="receptor protein kinase TMK1"/>
    <property type="match status" value="1"/>
</dbReference>
<reference evidence="23" key="1">
    <citation type="journal article" date="2023" name="Plant J.">
        <title>The genome of the king protea, Protea cynaroides.</title>
        <authorList>
            <person name="Chang J."/>
            <person name="Duong T.A."/>
            <person name="Schoeman C."/>
            <person name="Ma X."/>
            <person name="Roodt D."/>
            <person name="Barker N."/>
            <person name="Li Z."/>
            <person name="Van de Peer Y."/>
            <person name="Mizrachi E."/>
        </authorList>
    </citation>
    <scope>NUCLEOTIDE SEQUENCE</scope>
    <source>
        <tissue evidence="23">Young leaves</tissue>
    </source>
</reference>
<keyword evidence="9" id="KW-0677">Repeat</keyword>
<keyword evidence="4" id="KW-0723">Serine/threonine-protein kinase</keyword>
<evidence type="ECO:0000256" key="7">
    <source>
        <dbReference type="ARBA" id="ARBA00022692"/>
    </source>
</evidence>
<evidence type="ECO:0000256" key="6">
    <source>
        <dbReference type="ARBA" id="ARBA00022679"/>
    </source>
</evidence>
<keyword evidence="13 21" id="KW-1133">Transmembrane helix</keyword>
<dbReference type="Pfam" id="PF08263">
    <property type="entry name" value="LRRNT_2"/>
    <property type="match status" value="2"/>
</dbReference>
<dbReference type="InterPro" id="IPR001611">
    <property type="entry name" value="Leu-rich_rpt"/>
</dbReference>
<dbReference type="SMART" id="SM00220">
    <property type="entry name" value="S_TKc"/>
    <property type="match status" value="1"/>
</dbReference>
<dbReference type="PANTHER" id="PTHR47986:SF10">
    <property type="entry name" value="RECEPTOR-LIKE KINASE TMK4"/>
    <property type="match status" value="1"/>
</dbReference>
<keyword evidence="11" id="KW-0418">Kinase</keyword>
<dbReference type="Gene3D" id="3.30.200.20">
    <property type="entry name" value="Phosphorylase Kinase, domain 1"/>
    <property type="match status" value="1"/>
</dbReference>
<dbReference type="InterPro" id="IPR052422">
    <property type="entry name" value="Auxin_Ser/Thr_Kinase"/>
</dbReference>
<dbReference type="Pfam" id="PF00560">
    <property type="entry name" value="LRR_1"/>
    <property type="match status" value="3"/>
</dbReference>
<dbReference type="Pfam" id="PF13855">
    <property type="entry name" value="LRR_8"/>
    <property type="match status" value="1"/>
</dbReference>
<evidence type="ECO:0000313" key="24">
    <source>
        <dbReference type="Proteomes" id="UP001141806"/>
    </source>
</evidence>
<evidence type="ECO:0000256" key="13">
    <source>
        <dbReference type="ARBA" id="ARBA00022989"/>
    </source>
</evidence>
<dbReference type="SMART" id="SM00369">
    <property type="entry name" value="LRR_TYP"/>
    <property type="match status" value="5"/>
</dbReference>
<evidence type="ECO:0000256" key="14">
    <source>
        <dbReference type="ARBA" id="ARBA00023136"/>
    </source>
</evidence>
<keyword evidence="6" id="KW-0808">Transferase</keyword>
<comment type="similarity">
    <text evidence="2">Belongs to the protein kinase superfamily. Ser/Thr protein kinase family.</text>
</comment>
<dbReference type="InterPro" id="IPR008271">
    <property type="entry name" value="Ser/Thr_kinase_AS"/>
</dbReference>
<evidence type="ECO:0000256" key="3">
    <source>
        <dbReference type="ARBA" id="ARBA00012513"/>
    </source>
</evidence>
<dbReference type="Gene3D" id="3.80.10.10">
    <property type="entry name" value="Ribonuclease Inhibitor"/>
    <property type="match status" value="2"/>
</dbReference>
<dbReference type="OrthoDB" id="978612at2759"/>
<keyword evidence="12 20" id="KW-0067">ATP-binding</keyword>
<evidence type="ECO:0000313" key="23">
    <source>
        <dbReference type="EMBL" id="KAJ4955874.1"/>
    </source>
</evidence>
<dbReference type="SUPFAM" id="SSF52058">
    <property type="entry name" value="L domain-like"/>
    <property type="match status" value="2"/>
</dbReference>
<dbReference type="InterPro" id="IPR032675">
    <property type="entry name" value="LRR_dom_sf"/>
</dbReference>
<evidence type="ECO:0000256" key="21">
    <source>
        <dbReference type="SAM" id="Phobius"/>
    </source>
</evidence>
<evidence type="ECO:0000256" key="15">
    <source>
        <dbReference type="ARBA" id="ARBA00023157"/>
    </source>
</evidence>
<dbReference type="InterPro" id="IPR001245">
    <property type="entry name" value="Ser-Thr/Tyr_kinase_cat_dom"/>
</dbReference>
<evidence type="ECO:0000259" key="22">
    <source>
        <dbReference type="PROSITE" id="PS50011"/>
    </source>
</evidence>
<keyword evidence="5" id="KW-0433">Leucine-rich repeat</keyword>
<dbReference type="GO" id="GO:0005524">
    <property type="term" value="F:ATP binding"/>
    <property type="evidence" value="ECO:0007669"/>
    <property type="project" value="UniProtKB-UniRule"/>
</dbReference>
<evidence type="ECO:0000256" key="17">
    <source>
        <dbReference type="ARBA" id="ARBA00023180"/>
    </source>
</evidence>
<dbReference type="AlphaFoldDB" id="A0A9Q0GYE6"/>
<dbReference type="Pfam" id="PF07714">
    <property type="entry name" value="PK_Tyr_Ser-Thr"/>
    <property type="match status" value="1"/>
</dbReference>
<dbReference type="GO" id="GO:0016020">
    <property type="term" value="C:membrane"/>
    <property type="evidence" value="ECO:0007669"/>
    <property type="project" value="UniProtKB-SubCell"/>
</dbReference>
<dbReference type="InterPro" id="IPR013210">
    <property type="entry name" value="LRR_N_plant-typ"/>
</dbReference>
<keyword evidence="15" id="KW-1015">Disulfide bond</keyword>
<comment type="subcellular location">
    <subcellularLocation>
        <location evidence="1">Membrane</location>
        <topology evidence="1">Single-pass membrane protein</topology>
    </subcellularLocation>
</comment>
<comment type="catalytic activity">
    <reaction evidence="18">
        <text>L-threonyl-[protein] + ATP = O-phospho-L-threonyl-[protein] + ADP + H(+)</text>
        <dbReference type="Rhea" id="RHEA:46608"/>
        <dbReference type="Rhea" id="RHEA-COMP:11060"/>
        <dbReference type="Rhea" id="RHEA-COMP:11605"/>
        <dbReference type="ChEBI" id="CHEBI:15378"/>
        <dbReference type="ChEBI" id="CHEBI:30013"/>
        <dbReference type="ChEBI" id="CHEBI:30616"/>
        <dbReference type="ChEBI" id="CHEBI:61977"/>
        <dbReference type="ChEBI" id="CHEBI:456216"/>
        <dbReference type="EC" id="2.7.11.1"/>
    </reaction>
</comment>
<dbReference type="GO" id="GO:0004674">
    <property type="term" value="F:protein serine/threonine kinase activity"/>
    <property type="evidence" value="ECO:0007669"/>
    <property type="project" value="UniProtKB-KW"/>
</dbReference>
<feature type="domain" description="Protein kinase" evidence="22">
    <location>
        <begin position="532"/>
        <end position="812"/>
    </location>
</feature>
<organism evidence="23 24">
    <name type="scientific">Protea cynaroides</name>
    <dbReference type="NCBI Taxonomy" id="273540"/>
    <lineage>
        <taxon>Eukaryota</taxon>
        <taxon>Viridiplantae</taxon>
        <taxon>Streptophyta</taxon>
        <taxon>Embryophyta</taxon>
        <taxon>Tracheophyta</taxon>
        <taxon>Spermatophyta</taxon>
        <taxon>Magnoliopsida</taxon>
        <taxon>Proteales</taxon>
        <taxon>Proteaceae</taxon>
        <taxon>Protea</taxon>
    </lineage>
</organism>
<dbReference type="CDD" id="cd14066">
    <property type="entry name" value="STKc_IRAK"/>
    <property type="match status" value="1"/>
</dbReference>
<keyword evidence="24" id="KW-1185">Reference proteome</keyword>
<evidence type="ECO:0000256" key="10">
    <source>
        <dbReference type="ARBA" id="ARBA00022741"/>
    </source>
</evidence>
<sequence>MKKLSASLTLIPPDWNGNDPCLWSGIKCDNSKRVTSISLAFKGVSGTLPSDLNQLSQLRILALQNNRISGPLPTLANLANLEEIYLDNNNFTSIPSTFFTGLTNLQKMTMNQNANLAPWTIPEDLKDSSSLVYFYASNTNAMGVIPDIFGSFPNLESLRLSYNNLTGPLPKSFAGSGLQSIWLNNQLFGLSGSIDVIGTMNQLTQVWLHGNAFTGPIPDLSKCTSLFDIQLRANQLIGVIPNSLMSLPQLANVSLANNKFQGAYPTFRSGIQVNLGTTNTFCVPNPGPCAPEVTALLDVAGNLGYPLNLQNSWEGNDPCQGWNFITCDAQKKNVIAVNLAKQHFSGKISSAFGNLTSLKSLLLNDNNLSGPIPTILSKMNQLQTLDVSNNNLSGQIPDFPAGLKVTMTGNKYLGKDLDEDGNPVSTFPGANSSPGVVAGAVVAAVIFLAVVAFVIYRCYTMKRKQKIGLVTLPQNGFRQETGKNGSVGASFGYGGSLRDLRSQSSNISEVQFFDGGNVAISIEVLREVTNNFGEENILGRGGFGVVYKGVLHDGTQIAVKRMESAGMGTKGMNEFQSEIAVLTKVRHRHLVGLLGFCINGNERLLVYEFMPQGTLAEHLYEWNELGCPPLTWVQRVAIALDVARGVEYLHSLAQQSFIHRDLKSTNILLGDDMRAKVADFGLVKNAPDGKYSVETRLAGTFGYLAPEYAATGRVTTKVDVYAYGVVVMELITGRKALDDTMPDEKSHLVTWFRRILINMDNIRKAIDPSLDPDDETFRNICKVAELAGHCTARDPSQRPDMGHAVNILAPLVEQWKPSSHDEGDDYGSHLSLARSLERWNDEDSSSRIVGDSFYNSSLIVNPGSTKASGFTDTFNSAEAR</sequence>
<gene>
    <name evidence="23" type="ORF">NE237_012657</name>
</gene>
<dbReference type="PROSITE" id="PS00107">
    <property type="entry name" value="PROTEIN_KINASE_ATP"/>
    <property type="match status" value="1"/>
</dbReference>
<dbReference type="SUPFAM" id="SSF56112">
    <property type="entry name" value="Protein kinase-like (PK-like)"/>
    <property type="match status" value="1"/>
</dbReference>
<evidence type="ECO:0000256" key="19">
    <source>
        <dbReference type="ARBA" id="ARBA00048679"/>
    </source>
</evidence>
<dbReference type="FunFam" id="3.80.10.10:FF:000129">
    <property type="entry name" value="Leucine-rich repeat receptor-like kinase"/>
    <property type="match status" value="1"/>
</dbReference>
<keyword evidence="16" id="KW-0675">Receptor</keyword>
<name>A0A9Q0GYE6_9MAGN</name>
<comment type="caution">
    <text evidence="23">The sequence shown here is derived from an EMBL/GenBank/DDBJ whole genome shotgun (WGS) entry which is preliminary data.</text>
</comment>
<evidence type="ECO:0000256" key="1">
    <source>
        <dbReference type="ARBA" id="ARBA00004167"/>
    </source>
</evidence>
<keyword evidence="17" id="KW-0325">Glycoprotein</keyword>